<proteinExistence type="predicted"/>
<keyword evidence="3" id="KW-1185">Reference proteome</keyword>
<feature type="transmembrane region" description="Helical" evidence="1">
    <location>
        <begin position="80"/>
        <end position="100"/>
    </location>
</feature>
<keyword evidence="1" id="KW-0812">Transmembrane</keyword>
<keyword evidence="1" id="KW-1133">Transmembrane helix</keyword>
<evidence type="ECO:0000256" key="1">
    <source>
        <dbReference type="SAM" id="Phobius"/>
    </source>
</evidence>
<dbReference type="AlphaFoldDB" id="A0A5J5GD21"/>
<sequence length="147" mass="15290">MNGLIAALLSAAIVGSAFLPWLDIPLLFEATLWEAVRDNAGDIIDGLGTDTGWGVWVFIASFPVAVLSALANLGGLNRIMATLAGALPLAAIGWFVSSVRERMTELLGQVPGGSGEVMDFIGLGFWLYAATALALLLVGLFAGRSRG</sequence>
<keyword evidence="1" id="KW-0472">Membrane</keyword>
<evidence type="ECO:0000313" key="2">
    <source>
        <dbReference type="EMBL" id="KAA9005672.1"/>
    </source>
</evidence>
<feature type="transmembrane region" description="Helical" evidence="1">
    <location>
        <begin position="120"/>
        <end position="142"/>
    </location>
</feature>
<dbReference type="RefSeq" id="WP_150446578.1">
    <property type="nucleotide sequence ID" value="NZ_VYQE01000006.1"/>
</dbReference>
<accession>A0A5J5GD21</accession>
<protein>
    <submittedName>
        <fullName evidence="2">Uncharacterized protein</fullName>
    </submittedName>
</protein>
<name>A0A5J5GD21_9RHOB</name>
<reference evidence="2 3" key="1">
    <citation type="submission" date="2019-09" db="EMBL/GenBank/DDBJ databases">
        <authorList>
            <person name="Park J.-S."/>
            <person name="Choi H.-J."/>
        </authorList>
    </citation>
    <scope>NUCLEOTIDE SEQUENCE [LARGE SCALE GENOMIC DNA]</scope>
    <source>
        <strain evidence="2 3">176SS1-4</strain>
    </source>
</reference>
<dbReference type="EMBL" id="VYQE01000006">
    <property type="protein sequence ID" value="KAA9005672.1"/>
    <property type="molecule type" value="Genomic_DNA"/>
</dbReference>
<dbReference type="Proteomes" id="UP000326554">
    <property type="component" value="Unassembled WGS sequence"/>
</dbReference>
<comment type="caution">
    <text evidence="2">The sequence shown here is derived from an EMBL/GenBank/DDBJ whole genome shotgun (WGS) entry which is preliminary data.</text>
</comment>
<feature type="transmembrane region" description="Helical" evidence="1">
    <location>
        <begin position="53"/>
        <end position="73"/>
    </location>
</feature>
<organism evidence="2 3">
    <name type="scientific">Histidinibacterium aquaticum</name>
    <dbReference type="NCBI Taxonomy" id="2613962"/>
    <lineage>
        <taxon>Bacteria</taxon>
        <taxon>Pseudomonadati</taxon>
        <taxon>Pseudomonadota</taxon>
        <taxon>Alphaproteobacteria</taxon>
        <taxon>Rhodobacterales</taxon>
        <taxon>Paracoccaceae</taxon>
        <taxon>Histidinibacterium</taxon>
    </lineage>
</organism>
<gene>
    <name evidence="2" type="ORF">F3S47_17360</name>
</gene>
<evidence type="ECO:0000313" key="3">
    <source>
        <dbReference type="Proteomes" id="UP000326554"/>
    </source>
</evidence>